<dbReference type="InterPro" id="IPR000600">
    <property type="entry name" value="ROK"/>
</dbReference>
<reference evidence="2" key="1">
    <citation type="submission" date="2019-10" db="EMBL/GenBank/DDBJ databases">
        <title>Nonomuraea sp. nov., isolated from Phyllanthus amarus.</title>
        <authorList>
            <person name="Klykleung N."/>
            <person name="Tanasupawat S."/>
        </authorList>
    </citation>
    <scope>NUCLEOTIDE SEQUENCE [LARGE SCALE GENOMIC DNA]</scope>
    <source>
        <strain evidence="2">3MP-10</strain>
    </source>
</reference>
<proteinExistence type="inferred from homology"/>
<name>A0A5N5ZN37_9ACTN</name>
<comment type="caution">
    <text evidence="2">The sequence shown here is derived from an EMBL/GenBank/DDBJ whole genome shotgun (WGS) entry which is preliminary data.</text>
</comment>
<accession>A0A5N5ZN37</accession>
<dbReference type="SUPFAM" id="SSF53067">
    <property type="entry name" value="Actin-like ATPase domain"/>
    <property type="match status" value="1"/>
</dbReference>
<dbReference type="OrthoDB" id="49666at2"/>
<dbReference type="Gene3D" id="3.30.420.40">
    <property type="match status" value="2"/>
</dbReference>
<dbReference type="AlphaFoldDB" id="A0A5N5ZN37"/>
<dbReference type="Pfam" id="PF00480">
    <property type="entry name" value="ROK"/>
    <property type="match status" value="2"/>
</dbReference>
<dbReference type="PRINTS" id="PR00475">
    <property type="entry name" value="HEXOKINASE"/>
</dbReference>
<dbReference type="PANTHER" id="PTHR18964:SF169">
    <property type="entry name" value="N-ACETYLMANNOSAMINE KINASE"/>
    <property type="match status" value="1"/>
</dbReference>
<organism evidence="2 3">
    <name type="scientific">Streptomyces mimosae</name>
    <dbReference type="NCBI Taxonomy" id="2586635"/>
    <lineage>
        <taxon>Bacteria</taxon>
        <taxon>Bacillati</taxon>
        <taxon>Actinomycetota</taxon>
        <taxon>Actinomycetes</taxon>
        <taxon>Kitasatosporales</taxon>
        <taxon>Streptomycetaceae</taxon>
        <taxon>Streptomyces</taxon>
    </lineage>
</organism>
<dbReference type="EMBL" id="VDLY02000030">
    <property type="protein sequence ID" value="KAB8157911.1"/>
    <property type="molecule type" value="Genomic_DNA"/>
</dbReference>
<dbReference type="Proteomes" id="UP000314251">
    <property type="component" value="Unassembled WGS sequence"/>
</dbReference>
<evidence type="ECO:0000313" key="2">
    <source>
        <dbReference type="EMBL" id="KAB8157911.1"/>
    </source>
</evidence>
<keyword evidence="3" id="KW-1185">Reference proteome</keyword>
<protein>
    <submittedName>
        <fullName evidence="2">ROK family protein</fullName>
    </submittedName>
</protein>
<evidence type="ECO:0000313" key="3">
    <source>
        <dbReference type="Proteomes" id="UP000314251"/>
    </source>
</evidence>
<gene>
    <name evidence="2" type="ORF">FH607_029690</name>
</gene>
<comment type="similarity">
    <text evidence="1">Belongs to the ROK (NagC/XylR) family.</text>
</comment>
<dbReference type="PANTHER" id="PTHR18964">
    <property type="entry name" value="ROK (REPRESSOR, ORF, KINASE) FAMILY"/>
    <property type="match status" value="1"/>
</dbReference>
<evidence type="ECO:0000256" key="1">
    <source>
        <dbReference type="ARBA" id="ARBA00006479"/>
    </source>
</evidence>
<dbReference type="InterPro" id="IPR043129">
    <property type="entry name" value="ATPase_NBD"/>
</dbReference>
<sequence length="294" mass="29709">MGGRPPVPVLDIGGTHVTAALVEPAAARVAARLRAPLDGRGTAGEIFGAVADCAAALARRAPVPAGARWGVAIPGPFDYARGVGEFADVGKFDSLRGVDVGRALTGALPGPPGRVAFVNDAHAFLIGEWHAGAARRHRRCVGITLGTGVGSAFLADGTPVTSGPTVPPGGRADLLTIDGRPLEETVSRRALLARYGEPELDVRAVAERARAGEERAGRLLVEAFGALGRALAPWLTAFEATGLVVGGSMVGSWDLLGPALRAGLGPVAPVVTITTSERDADAPLLGAALVAGGD</sequence>